<protein>
    <submittedName>
        <fullName evidence="14">NHLP family bacteriocin export ABC transporter peptidase/permease/ATPase</fullName>
    </submittedName>
</protein>
<feature type="domain" description="Peptidase C39" evidence="13">
    <location>
        <begin position="187"/>
        <end position="306"/>
    </location>
</feature>
<feature type="compositionally biased region" description="Low complexity" evidence="9">
    <location>
        <begin position="41"/>
        <end position="55"/>
    </location>
</feature>
<keyword evidence="7 10" id="KW-1133">Transmembrane helix</keyword>
<evidence type="ECO:0000259" key="13">
    <source>
        <dbReference type="PROSITE" id="PS50990"/>
    </source>
</evidence>
<feature type="transmembrane region" description="Helical" evidence="10">
    <location>
        <begin position="555"/>
        <end position="580"/>
    </location>
</feature>
<sequence>MKEQQQQPHFSQKGQEHSQKRQALQVPPRLLLPSFAQENEPAPASNPNPAATPASDQAAYIPPSHGPQLLSLPSHPVPAIKAKPSPPVVAQAPQIEHQAPVVAQAPQIEHQAPAVAPAPQIEHQAPAVAPAPQIEHQTPEAVTSGAQVRQEPREGAASSSQARKEPPKAAAPRRRQKRWRRVHELRQMSAVECGACCLAMILNYHGSSVSVSDVQERCGVGRDGLSALTIVQAARQYGLRVRTVSLKTNDFRFITLPAIAHWEFNHFVVVERCSKKYVDIVDPAAGRRRLSMAEFEESFTGILMMLEPGANFERQHSTRTLSLWTYLRSLPNMHGIITQIIGISILLQIFGLGTPLLTQMVIDHIIPNRSVNLLVMLGISMLFLIMMQGVLKLMRVSLLIFLQTRVDAKMMLNFLEHLLSLSYRFFQMRLNGDLLARTESNAAIRDLLTSQLISTLLDGSSVIIYLIVLIIESKLFAGVTIAIGVLQVALLLTTASAIRRLTMRDLIAQGKTQGYLNEVLSGIATVKAAGAEQRALARWTNLFFDEMNISNQRNYLQAIVGIAFEILQILSPLLLLWVGATQVINGAMSVGSMLALSTLAVSFLVPLSSLAASGQKLQIANAHFDRLADVLGSESEQDLHQVQLPPKLKGNLELRNVSFQYDPNTPAILKDITLRIQPGQKVALVGKTGSGKSTLGKLLIGLITPTKGEVVYDGLSLQQLNYQEVRRQFGVVLQESFIFSGSVRENISFNNPDLNIKQVMRAAKAAAIHEDIEKMPMGYETLLSEGGSVFSGGQRQRLALARALANHPALILLDEATSALDVTTERAVEQSLNRLSCTQIVIAHRLSTIRNADVILVLDEGRIVEQGTHQQLLQRRGFYAKLIAIQMENGEIGVA</sequence>
<evidence type="ECO:0000256" key="3">
    <source>
        <dbReference type="ARBA" id="ARBA00022741"/>
    </source>
</evidence>
<keyword evidence="15" id="KW-1185">Reference proteome</keyword>
<dbReference type="InterPro" id="IPR017871">
    <property type="entry name" value="ABC_transporter-like_CS"/>
</dbReference>
<dbReference type="PROSITE" id="PS50893">
    <property type="entry name" value="ABC_TRANSPORTER_2"/>
    <property type="match status" value="1"/>
</dbReference>
<feature type="domain" description="ABC transporter" evidence="11">
    <location>
        <begin position="652"/>
        <end position="885"/>
    </location>
</feature>
<name>A0ABQ6G1B3_9CHLR</name>
<keyword evidence="5" id="KW-0788">Thiol protease</keyword>
<dbReference type="Gene3D" id="1.20.1560.10">
    <property type="entry name" value="ABC transporter type 1, transmembrane domain"/>
    <property type="match status" value="1"/>
</dbReference>
<dbReference type="EMBL" id="BSRI01000002">
    <property type="protein sequence ID" value="GLV59307.1"/>
    <property type="molecule type" value="Genomic_DNA"/>
</dbReference>
<evidence type="ECO:0000256" key="8">
    <source>
        <dbReference type="ARBA" id="ARBA00023136"/>
    </source>
</evidence>
<dbReference type="Gene3D" id="3.90.70.10">
    <property type="entry name" value="Cysteine proteinases"/>
    <property type="match status" value="1"/>
</dbReference>
<comment type="subcellular location">
    <subcellularLocation>
        <location evidence="1">Cell membrane</location>
        <topology evidence="1">Multi-pass membrane protein</topology>
    </subcellularLocation>
</comment>
<dbReference type="SUPFAM" id="SSF52540">
    <property type="entry name" value="P-loop containing nucleoside triphosphate hydrolases"/>
    <property type="match status" value="1"/>
</dbReference>
<proteinExistence type="predicted"/>
<keyword evidence="4" id="KW-0378">Hydrolase</keyword>
<evidence type="ECO:0000256" key="9">
    <source>
        <dbReference type="SAM" id="MobiDB-lite"/>
    </source>
</evidence>
<feature type="transmembrane region" description="Helical" evidence="10">
    <location>
        <begin position="477"/>
        <end position="498"/>
    </location>
</feature>
<keyword evidence="3" id="KW-0547">Nucleotide-binding</keyword>
<evidence type="ECO:0000256" key="1">
    <source>
        <dbReference type="ARBA" id="ARBA00004651"/>
    </source>
</evidence>
<dbReference type="CDD" id="cd18779">
    <property type="entry name" value="ABC_6TM_T1SS_like"/>
    <property type="match status" value="1"/>
</dbReference>
<dbReference type="PROSITE" id="PS50990">
    <property type="entry name" value="PEPTIDASE_C39"/>
    <property type="match status" value="1"/>
</dbReference>
<dbReference type="PROSITE" id="PS00211">
    <property type="entry name" value="ABC_TRANSPORTER_1"/>
    <property type="match status" value="1"/>
</dbReference>
<feature type="compositionally biased region" description="Basic residues" evidence="9">
    <location>
        <begin position="171"/>
        <end position="180"/>
    </location>
</feature>
<dbReference type="RefSeq" id="WP_338255894.1">
    <property type="nucleotide sequence ID" value="NZ_BSRI01000002.1"/>
</dbReference>
<dbReference type="Gene3D" id="3.40.50.300">
    <property type="entry name" value="P-loop containing nucleotide triphosphate hydrolases"/>
    <property type="match status" value="1"/>
</dbReference>
<accession>A0ABQ6G1B3</accession>
<evidence type="ECO:0000313" key="14">
    <source>
        <dbReference type="EMBL" id="GLV59307.1"/>
    </source>
</evidence>
<comment type="caution">
    <text evidence="14">The sequence shown here is derived from an EMBL/GenBank/DDBJ whole genome shotgun (WGS) entry which is preliminary data.</text>
</comment>
<evidence type="ECO:0000256" key="4">
    <source>
        <dbReference type="ARBA" id="ARBA00022801"/>
    </source>
</evidence>
<feature type="compositionally biased region" description="Polar residues" evidence="9">
    <location>
        <begin position="1"/>
        <end position="13"/>
    </location>
</feature>
<dbReference type="InterPro" id="IPR011527">
    <property type="entry name" value="ABC1_TM_dom"/>
</dbReference>
<dbReference type="Pfam" id="PF00664">
    <property type="entry name" value="ABC_membrane"/>
    <property type="match status" value="1"/>
</dbReference>
<dbReference type="SMART" id="SM00382">
    <property type="entry name" value="AAA"/>
    <property type="match status" value="1"/>
</dbReference>
<dbReference type="InterPro" id="IPR003593">
    <property type="entry name" value="AAA+_ATPase"/>
</dbReference>
<dbReference type="InterPro" id="IPR036640">
    <property type="entry name" value="ABC1_TM_sf"/>
</dbReference>
<feature type="transmembrane region" description="Helical" evidence="10">
    <location>
        <begin position="370"/>
        <end position="390"/>
    </location>
</feature>
<keyword evidence="2 10" id="KW-0812">Transmembrane</keyword>
<dbReference type="PANTHER" id="PTHR43394">
    <property type="entry name" value="ATP-DEPENDENT PERMEASE MDL1, MITOCHONDRIAL"/>
    <property type="match status" value="1"/>
</dbReference>
<organism evidence="14 15">
    <name type="scientific">Dictyobacter halimunensis</name>
    <dbReference type="NCBI Taxonomy" id="3026934"/>
    <lineage>
        <taxon>Bacteria</taxon>
        <taxon>Bacillati</taxon>
        <taxon>Chloroflexota</taxon>
        <taxon>Ktedonobacteria</taxon>
        <taxon>Ktedonobacterales</taxon>
        <taxon>Dictyobacteraceae</taxon>
        <taxon>Dictyobacter</taxon>
    </lineage>
</organism>
<feature type="transmembrane region" description="Helical" evidence="10">
    <location>
        <begin position="586"/>
        <end position="607"/>
    </location>
</feature>
<evidence type="ECO:0000259" key="11">
    <source>
        <dbReference type="PROSITE" id="PS50893"/>
    </source>
</evidence>
<evidence type="ECO:0000256" key="6">
    <source>
        <dbReference type="ARBA" id="ARBA00022840"/>
    </source>
</evidence>
<dbReference type="InterPro" id="IPR005074">
    <property type="entry name" value="Peptidase_C39"/>
</dbReference>
<evidence type="ECO:0000256" key="5">
    <source>
        <dbReference type="ARBA" id="ARBA00022807"/>
    </source>
</evidence>
<gene>
    <name evidence="14" type="ORF">KDH_61340</name>
</gene>
<feature type="region of interest" description="Disordered" evidence="9">
    <location>
        <begin position="1"/>
        <end position="94"/>
    </location>
</feature>
<keyword evidence="5" id="KW-0645">Protease</keyword>
<keyword evidence="6" id="KW-0067">ATP-binding</keyword>
<dbReference type="InterPro" id="IPR039421">
    <property type="entry name" value="Type_1_exporter"/>
</dbReference>
<reference evidence="14 15" key="1">
    <citation type="submission" date="2023-02" db="EMBL/GenBank/DDBJ databases">
        <title>Dictyobacter halimunensis sp. nov., a new member of the class Ktedonobacteria from forest soil in a geothermal area.</title>
        <authorList>
            <person name="Rachmania M.K."/>
            <person name="Ningsih F."/>
            <person name="Sakai Y."/>
            <person name="Yabe S."/>
            <person name="Yokota A."/>
            <person name="Sjamsuridzal W."/>
        </authorList>
    </citation>
    <scope>NUCLEOTIDE SEQUENCE [LARGE SCALE GENOMIC DNA]</scope>
    <source>
        <strain evidence="14 15">S3.2.2.5</strain>
    </source>
</reference>
<evidence type="ECO:0000259" key="12">
    <source>
        <dbReference type="PROSITE" id="PS50929"/>
    </source>
</evidence>
<feature type="transmembrane region" description="Helical" evidence="10">
    <location>
        <begin position="447"/>
        <end position="471"/>
    </location>
</feature>
<dbReference type="Pfam" id="PF00005">
    <property type="entry name" value="ABC_tran"/>
    <property type="match status" value="1"/>
</dbReference>
<keyword evidence="8 10" id="KW-0472">Membrane</keyword>
<evidence type="ECO:0000256" key="10">
    <source>
        <dbReference type="SAM" id="Phobius"/>
    </source>
</evidence>
<dbReference type="PANTHER" id="PTHR43394:SF1">
    <property type="entry name" value="ATP-BINDING CASSETTE SUB-FAMILY B MEMBER 10, MITOCHONDRIAL"/>
    <property type="match status" value="1"/>
</dbReference>
<dbReference type="SUPFAM" id="SSF90123">
    <property type="entry name" value="ABC transporter transmembrane region"/>
    <property type="match status" value="1"/>
</dbReference>
<feature type="region of interest" description="Disordered" evidence="9">
    <location>
        <begin position="125"/>
        <end position="180"/>
    </location>
</feature>
<dbReference type="InterPro" id="IPR003439">
    <property type="entry name" value="ABC_transporter-like_ATP-bd"/>
</dbReference>
<evidence type="ECO:0000256" key="2">
    <source>
        <dbReference type="ARBA" id="ARBA00022692"/>
    </source>
</evidence>
<dbReference type="InterPro" id="IPR027417">
    <property type="entry name" value="P-loop_NTPase"/>
</dbReference>
<feature type="domain" description="ABC transmembrane type-1" evidence="12">
    <location>
        <begin position="340"/>
        <end position="618"/>
    </location>
</feature>
<evidence type="ECO:0000256" key="7">
    <source>
        <dbReference type="ARBA" id="ARBA00022989"/>
    </source>
</evidence>
<dbReference type="PROSITE" id="PS50929">
    <property type="entry name" value="ABC_TM1F"/>
    <property type="match status" value="1"/>
</dbReference>
<dbReference type="Proteomes" id="UP001344906">
    <property type="component" value="Unassembled WGS sequence"/>
</dbReference>
<feature type="transmembrane region" description="Helical" evidence="10">
    <location>
        <begin position="336"/>
        <end position="358"/>
    </location>
</feature>
<evidence type="ECO:0000313" key="15">
    <source>
        <dbReference type="Proteomes" id="UP001344906"/>
    </source>
</evidence>
<dbReference type="Pfam" id="PF03412">
    <property type="entry name" value="Peptidase_C39"/>
    <property type="match status" value="1"/>
</dbReference>